<dbReference type="SUPFAM" id="SSF90096">
    <property type="entry name" value="Subunits of heterodimeric actin filament capping protein Capz"/>
    <property type="match status" value="1"/>
</dbReference>
<dbReference type="AlphaFoldDB" id="A0A1E4SWW2"/>
<dbReference type="GO" id="GO:0030479">
    <property type="term" value="C:actin cortical patch"/>
    <property type="evidence" value="ECO:0007669"/>
    <property type="project" value="TreeGrafter"/>
</dbReference>
<dbReference type="GO" id="GO:0008290">
    <property type="term" value="C:F-actin capping protein complex"/>
    <property type="evidence" value="ECO:0007669"/>
    <property type="project" value="UniProtKB-UniRule"/>
</dbReference>
<dbReference type="GO" id="GO:0000902">
    <property type="term" value="P:cell morphogenesis"/>
    <property type="evidence" value="ECO:0007669"/>
    <property type="project" value="TreeGrafter"/>
</dbReference>
<sequence>MSDEAFDASLDLLRRLDPKNISKNLNNICRLQPDLSDDLLSSIDTPLKVLKCSYNGDKLFLCCDYNRDGDLYRSPWSNKYIGDNTADDDAPYPSSHLRQLEIYANESFDIYRDLYYEGGISSVYLWDGDDDDEQIVNKSGDVEFSGVALFKKQINKSLDDLNNGSWDSIHVFEINPLNGSGAGSGEKFAEYKLTSTVILDLSTIENNDDISLSGNLTKQINKKIAYIDSMTHISNIGSIIENMESNLRNMLQEIYFSKTKDIIGDLRTIEKLDVQNEDKLKHKELISSFQSL</sequence>
<dbReference type="EMBL" id="KV453859">
    <property type="protein sequence ID" value="ODV83999.1"/>
    <property type="molecule type" value="Genomic_DNA"/>
</dbReference>
<comment type="subunit">
    <text evidence="9">Heterodimer of an alpha and a beta subunit.</text>
</comment>
<gene>
    <name evidence="10" type="ORF">CANARDRAFT_177178</name>
</gene>
<evidence type="ECO:0000313" key="11">
    <source>
        <dbReference type="Proteomes" id="UP000094801"/>
    </source>
</evidence>
<evidence type="ECO:0000256" key="1">
    <source>
        <dbReference type="ARBA" id="ARBA00004245"/>
    </source>
</evidence>
<dbReference type="InterPro" id="IPR037282">
    <property type="entry name" value="CapZ_alpha/beta"/>
</dbReference>
<dbReference type="Proteomes" id="UP000094801">
    <property type="component" value="Unassembled WGS sequence"/>
</dbReference>
<comment type="subcellular location">
    <subcellularLocation>
        <location evidence="1 9">Cytoplasm</location>
        <location evidence="1 9">Cytoskeleton</location>
    </subcellularLocation>
</comment>
<evidence type="ECO:0000256" key="8">
    <source>
        <dbReference type="ARBA" id="ARBA00025389"/>
    </source>
</evidence>
<dbReference type="PROSITE" id="PS00231">
    <property type="entry name" value="F_ACTIN_CAPPING_BETA"/>
    <property type="match status" value="1"/>
</dbReference>
<evidence type="ECO:0000256" key="7">
    <source>
        <dbReference type="ARBA" id="ARBA00023212"/>
    </source>
</evidence>
<dbReference type="InterPro" id="IPR042276">
    <property type="entry name" value="CapZ_alpha/beta_2"/>
</dbReference>
<dbReference type="Gene3D" id="1.20.58.570">
    <property type="match status" value="1"/>
</dbReference>
<evidence type="ECO:0000256" key="3">
    <source>
        <dbReference type="ARBA" id="ARBA00021859"/>
    </source>
</evidence>
<dbReference type="GO" id="GO:0030036">
    <property type="term" value="P:actin cytoskeleton organization"/>
    <property type="evidence" value="ECO:0007669"/>
    <property type="project" value="InterPro"/>
</dbReference>
<dbReference type="InterPro" id="IPR001698">
    <property type="entry name" value="CAPZB"/>
</dbReference>
<comment type="similarity">
    <text evidence="2 9">Belongs to the F-actin-capping protein beta subunit family.</text>
</comment>
<keyword evidence="7 9" id="KW-0206">Cytoskeleton</keyword>
<keyword evidence="6 9" id="KW-0009">Actin-binding</keyword>
<evidence type="ECO:0000256" key="5">
    <source>
        <dbReference type="ARBA" id="ARBA00022490"/>
    </source>
</evidence>
<evidence type="ECO:0000256" key="6">
    <source>
        <dbReference type="ARBA" id="ARBA00023203"/>
    </source>
</evidence>
<dbReference type="OrthoDB" id="9979678at2759"/>
<evidence type="ECO:0000256" key="9">
    <source>
        <dbReference type="RuleBase" id="RU365078"/>
    </source>
</evidence>
<dbReference type="PANTHER" id="PTHR10619">
    <property type="entry name" value="F-ACTIN-CAPPING PROTEIN SUBUNIT BETA"/>
    <property type="match status" value="1"/>
</dbReference>
<dbReference type="STRING" id="983967.A0A1E4SWW2"/>
<reference evidence="11" key="1">
    <citation type="submission" date="2016-04" db="EMBL/GenBank/DDBJ databases">
        <title>Comparative genomics of biotechnologically important yeasts.</title>
        <authorList>
            <consortium name="DOE Joint Genome Institute"/>
            <person name="Riley R."/>
            <person name="Haridas S."/>
            <person name="Wolfe K.H."/>
            <person name="Lopes M.R."/>
            <person name="Hittinger C.T."/>
            <person name="Goker M."/>
            <person name="Salamov A."/>
            <person name="Wisecaver J."/>
            <person name="Long T.M."/>
            <person name="Aerts A.L."/>
            <person name="Barry K."/>
            <person name="Choi C."/>
            <person name="Clum A."/>
            <person name="Coughlan A.Y."/>
            <person name="Deshpande S."/>
            <person name="Douglass A.P."/>
            <person name="Hanson S.J."/>
            <person name="Klenk H.-P."/>
            <person name="Labutti K."/>
            <person name="Lapidus A."/>
            <person name="Lindquist E."/>
            <person name="Lipzen A."/>
            <person name="Meier-Kolthoff J.P."/>
            <person name="Ohm R.A."/>
            <person name="Otillar R.P."/>
            <person name="Pangilinan J."/>
            <person name="Peng Y."/>
            <person name="Rokas A."/>
            <person name="Rosa C.A."/>
            <person name="Scheuner C."/>
            <person name="Sibirny A.A."/>
            <person name="Slot J.C."/>
            <person name="Stielow J.B."/>
            <person name="Sun H."/>
            <person name="Kurtzman C.P."/>
            <person name="Blackwell M."/>
            <person name="Grigoriev I.V."/>
            <person name="Jeffries T.W."/>
        </authorList>
    </citation>
    <scope>NUCLEOTIDE SEQUENCE [LARGE SCALE GENOMIC DNA]</scope>
    <source>
        <strain evidence="11">NRRL YB-2248</strain>
    </source>
</reference>
<keyword evidence="11" id="KW-1185">Reference proteome</keyword>
<dbReference type="PANTHER" id="PTHR10619:SF0">
    <property type="entry name" value="F-ACTIN-CAPPING PROTEIN SUBUNIT BETA ISOFORMS 1 AND 2"/>
    <property type="match status" value="1"/>
</dbReference>
<dbReference type="Gene3D" id="3.90.1150.210">
    <property type="entry name" value="F-actin capping protein, beta subunit"/>
    <property type="match status" value="1"/>
</dbReference>
<comment type="function">
    <text evidence="8 9">F-actin-capping proteins bind in a Ca(2+)-independent manner to the fast growing ends of actin filaments (barbed end) thereby blocking the exchange of subunits at these ends. Unlike other capping proteins (such as gelsolin and severin), these proteins do not sever actin filaments.</text>
</comment>
<keyword evidence="4 9" id="KW-0117">Actin capping</keyword>
<dbReference type="GO" id="GO:0051016">
    <property type="term" value="P:barbed-end actin filament capping"/>
    <property type="evidence" value="ECO:0007669"/>
    <property type="project" value="UniProtKB-UniRule"/>
</dbReference>
<evidence type="ECO:0000256" key="2">
    <source>
        <dbReference type="ARBA" id="ARBA00006039"/>
    </source>
</evidence>
<dbReference type="InterPro" id="IPR043175">
    <property type="entry name" value="CAPZB_N"/>
</dbReference>
<accession>A0A1E4SWW2</accession>
<keyword evidence="5 9" id="KW-0963">Cytoplasm</keyword>
<evidence type="ECO:0000256" key="4">
    <source>
        <dbReference type="ARBA" id="ARBA00022467"/>
    </source>
</evidence>
<protein>
    <recommendedName>
        <fullName evidence="3 9">F-actin-capping protein subunit beta</fullName>
    </recommendedName>
</protein>
<dbReference type="FunFam" id="1.20.58.570:FF:000001">
    <property type="entry name" value="F-actin-capping protein subunit beta"/>
    <property type="match status" value="1"/>
</dbReference>
<dbReference type="Pfam" id="PF01115">
    <property type="entry name" value="F_actin_cap_B"/>
    <property type="match status" value="1"/>
</dbReference>
<evidence type="ECO:0000313" key="10">
    <source>
        <dbReference type="EMBL" id="ODV83999.1"/>
    </source>
</evidence>
<proteinExistence type="inferred from homology"/>
<name>A0A1E4SWW2_9ASCO</name>
<dbReference type="GO" id="GO:0051015">
    <property type="term" value="F:actin filament binding"/>
    <property type="evidence" value="ECO:0007669"/>
    <property type="project" value="TreeGrafter"/>
</dbReference>
<dbReference type="PRINTS" id="PR00192">
    <property type="entry name" value="FACTINCAPB"/>
</dbReference>
<dbReference type="InterPro" id="IPR019771">
    <property type="entry name" value="F-actin_capping_bsu_CS"/>
</dbReference>
<organism evidence="10 11">
    <name type="scientific">[Candida] arabinofermentans NRRL YB-2248</name>
    <dbReference type="NCBI Taxonomy" id="983967"/>
    <lineage>
        <taxon>Eukaryota</taxon>
        <taxon>Fungi</taxon>
        <taxon>Dikarya</taxon>
        <taxon>Ascomycota</taxon>
        <taxon>Saccharomycotina</taxon>
        <taxon>Pichiomycetes</taxon>
        <taxon>Pichiales</taxon>
        <taxon>Pichiaceae</taxon>
        <taxon>Ogataea</taxon>
        <taxon>Ogataea/Candida clade</taxon>
    </lineage>
</organism>